<dbReference type="GeneID" id="92075652"/>
<name>A0ABR1QLR8_9PEZI</name>
<dbReference type="EMBL" id="JAQQWE010000004">
    <property type="protein sequence ID" value="KAK7957146.1"/>
    <property type="molecule type" value="Genomic_DNA"/>
</dbReference>
<comment type="caution">
    <text evidence="1">The sequence shown here is derived from an EMBL/GenBank/DDBJ whole genome shotgun (WGS) entry which is preliminary data.</text>
</comment>
<proteinExistence type="predicted"/>
<accession>A0ABR1QLR8</accession>
<protein>
    <submittedName>
        <fullName evidence="1">Uncharacterized protein</fullName>
    </submittedName>
</protein>
<keyword evidence="2" id="KW-1185">Reference proteome</keyword>
<evidence type="ECO:0000313" key="1">
    <source>
        <dbReference type="EMBL" id="KAK7957146.1"/>
    </source>
</evidence>
<reference evidence="1 2" key="1">
    <citation type="submission" date="2023-01" db="EMBL/GenBank/DDBJ databases">
        <title>Analysis of 21 Apiospora genomes using comparative genomics revels a genus with tremendous synthesis potential of carbohydrate active enzymes and secondary metabolites.</title>
        <authorList>
            <person name="Sorensen T."/>
        </authorList>
    </citation>
    <scope>NUCLEOTIDE SEQUENCE [LARGE SCALE GENOMIC DNA]</scope>
    <source>
        <strain evidence="1 2">CBS 24483</strain>
    </source>
</reference>
<organism evidence="1 2">
    <name type="scientific">Apiospora aurea</name>
    <dbReference type="NCBI Taxonomy" id="335848"/>
    <lineage>
        <taxon>Eukaryota</taxon>
        <taxon>Fungi</taxon>
        <taxon>Dikarya</taxon>
        <taxon>Ascomycota</taxon>
        <taxon>Pezizomycotina</taxon>
        <taxon>Sordariomycetes</taxon>
        <taxon>Xylariomycetidae</taxon>
        <taxon>Amphisphaeriales</taxon>
        <taxon>Apiosporaceae</taxon>
        <taxon>Apiospora</taxon>
    </lineage>
</organism>
<sequence>MLALLPKLHFGIPSPRIAVPRAVPNLGPLLRARRGPERALGEPGPVVRGHNGNGVGILAALLEDADEVYATDGRVVGRAVGVALLARGAAFGFEGVVVAVLLGAEEVAEGAGGGVGVGHDAFC</sequence>
<dbReference type="Proteomes" id="UP001391051">
    <property type="component" value="Unassembled WGS sequence"/>
</dbReference>
<dbReference type="RefSeq" id="XP_066702452.1">
    <property type="nucleotide sequence ID" value="XM_066842590.1"/>
</dbReference>
<gene>
    <name evidence="1" type="ORF">PG986_006368</name>
</gene>
<evidence type="ECO:0000313" key="2">
    <source>
        <dbReference type="Proteomes" id="UP001391051"/>
    </source>
</evidence>